<keyword evidence="2" id="KW-1185">Reference proteome</keyword>
<dbReference type="Proteomes" id="UP000293342">
    <property type="component" value="Unassembled WGS sequence"/>
</dbReference>
<organism evidence="1 2">
    <name type="scientific">Kribbella capetownensis</name>
    <dbReference type="NCBI Taxonomy" id="1572659"/>
    <lineage>
        <taxon>Bacteria</taxon>
        <taxon>Bacillati</taxon>
        <taxon>Actinomycetota</taxon>
        <taxon>Actinomycetes</taxon>
        <taxon>Propionibacteriales</taxon>
        <taxon>Kribbellaceae</taxon>
        <taxon>Kribbella</taxon>
    </lineage>
</organism>
<dbReference type="AlphaFoldDB" id="A0A4R0JNX0"/>
<dbReference type="EMBL" id="SJKD01000004">
    <property type="protein sequence ID" value="TCC48951.1"/>
    <property type="molecule type" value="Genomic_DNA"/>
</dbReference>
<dbReference type="OrthoDB" id="6099217at2"/>
<dbReference type="RefSeq" id="WP_131515187.1">
    <property type="nucleotide sequence ID" value="NZ_SJKD01000004.1"/>
</dbReference>
<reference evidence="1 2" key="1">
    <citation type="submission" date="2019-02" db="EMBL/GenBank/DDBJ databases">
        <title>Kribbella capetownensis sp. nov. and Kribbella speibonae sp. nov., isolated from soil.</title>
        <authorList>
            <person name="Curtis S.M."/>
            <person name="Norton I."/>
            <person name="Everest G.J."/>
            <person name="Meyers P.R."/>
        </authorList>
    </citation>
    <scope>NUCLEOTIDE SEQUENCE [LARGE SCALE GENOMIC DNA]</scope>
    <source>
        <strain evidence="1 2">YM53</strain>
    </source>
</reference>
<evidence type="ECO:0000313" key="1">
    <source>
        <dbReference type="EMBL" id="TCC48951.1"/>
    </source>
</evidence>
<evidence type="ECO:0000313" key="2">
    <source>
        <dbReference type="Proteomes" id="UP000293342"/>
    </source>
</evidence>
<sequence>MTDGMTAGAWADQQVAAVRDDPSVVLCRVLYTHTLVSAPRIALGWLRPLAPLLGDPRLGMAGIFLQLSRVLPDEYPLRESVQSYLKDELGLVGSLPGPPPAAAGPSARGMRFREGVGEGVDGGQGGGGSRWYVVAFADGLGGSSRRAASCRRRPR</sequence>
<comment type="caution">
    <text evidence="1">The sequence shown here is derived from an EMBL/GenBank/DDBJ whole genome shotgun (WGS) entry which is preliminary data.</text>
</comment>
<name>A0A4R0JNX0_9ACTN</name>
<gene>
    <name evidence="1" type="ORF">E0H75_20540</name>
</gene>
<accession>A0A4R0JNX0</accession>
<proteinExistence type="predicted"/>
<protein>
    <submittedName>
        <fullName evidence="1">Uncharacterized protein</fullName>
    </submittedName>
</protein>